<accession>A0A0D0VL07</accession>
<dbReference type="PANTHER" id="PTHR31527">
    <property type="entry name" value="RE64534P"/>
    <property type="match status" value="1"/>
</dbReference>
<organism evidence="2 3">
    <name type="scientific">Micromonospora haikouensis</name>
    <dbReference type="NCBI Taxonomy" id="686309"/>
    <lineage>
        <taxon>Bacteria</taxon>
        <taxon>Bacillati</taxon>
        <taxon>Actinomycetota</taxon>
        <taxon>Actinomycetes</taxon>
        <taxon>Micromonosporales</taxon>
        <taxon>Micromonosporaceae</taxon>
        <taxon>Micromonospora</taxon>
    </lineage>
</organism>
<dbReference type="NCBIfam" id="TIGR03425">
    <property type="entry name" value="urea_degr_2"/>
    <property type="match status" value="1"/>
</dbReference>
<dbReference type="Proteomes" id="UP000032254">
    <property type="component" value="Unassembled WGS sequence"/>
</dbReference>
<dbReference type="GeneID" id="301307875"/>
<gene>
    <name evidence="2" type="ORF">TK50_28080</name>
</gene>
<dbReference type="AlphaFoldDB" id="A0A0D0VL07"/>
<reference evidence="2 3" key="1">
    <citation type="submission" date="2015-01" db="EMBL/GenBank/DDBJ databases">
        <title>Sequencing and annotation of Micromonospora carbonacea strain JXNU-1 genome.</title>
        <authorList>
            <person name="Long Z."/>
            <person name="Huang Y."/>
            <person name="Jiang Y."/>
        </authorList>
    </citation>
    <scope>NUCLEOTIDE SEQUENCE [LARGE SCALE GENOMIC DNA]</scope>
    <source>
        <strain evidence="2 3">JXNU-1</strain>
    </source>
</reference>
<feature type="domain" description="DUF1989" evidence="1">
    <location>
        <begin position="10"/>
        <end position="182"/>
    </location>
</feature>
<evidence type="ECO:0000313" key="2">
    <source>
        <dbReference type="EMBL" id="KIR61478.1"/>
    </source>
</evidence>
<dbReference type="RefSeq" id="WP_043968468.1">
    <property type="nucleotide sequence ID" value="NZ_JBEZEN010000016.1"/>
</dbReference>
<evidence type="ECO:0000259" key="1">
    <source>
        <dbReference type="Pfam" id="PF09347"/>
    </source>
</evidence>
<dbReference type="Pfam" id="PF09347">
    <property type="entry name" value="DUF1989"/>
    <property type="match status" value="1"/>
</dbReference>
<dbReference type="PANTHER" id="PTHR31527:SF0">
    <property type="entry name" value="RE64534P"/>
    <property type="match status" value="1"/>
</dbReference>
<keyword evidence="3" id="KW-1185">Reference proteome</keyword>
<dbReference type="InterPro" id="IPR017792">
    <property type="entry name" value="UAAP1"/>
</dbReference>
<dbReference type="PATRIC" id="fig|47853.6.peg.5889"/>
<dbReference type="OrthoDB" id="9772660at2"/>
<proteinExistence type="predicted"/>
<dbReference type="EMBL" id="JXSX01000003">
    <property type="protein sequence ID" value="KIR61478.1"/>
    <property type="molecule type" value="Genomic_DNA"/>
</dbReference>
<protein>
    <recommendedName>
        <fullName evidence="1">DUF1989 domain-containing protein</fullName>
    </recommendedName>
</protein>
<dbReference type="InterPro" id="IPR018959">
    <property type="entry name" value="DUF1989"/>
</dbReference>
<comment type="caution">
    <text evidence="2">The sequence shown here is derived from an EMBL/GenBank/DDBJ whole genome shotgun (WGS) entry which is preliminary data.</text>
</comment>
<sequence>MSDPGGHRHDVPGGAAWSLTLARGSTLRLEALGADAVASMLLYAADDRWERLNVPDTLKAQMSARIHPPMVLMSDMGRALASVTGSSSDWHDAITGHSVDADLARFGPSDYGRDRNGWRRSARSLLLDELYAHGLGERDLHATVNWFVKVRPGGDERGTLGYVPGHTTAGDWVCLRAEQDLLVVFATAPHPLDPVAHWRPAGVRAVVAPGAPAPADDPSRSFRAESARALAAAERSAR</sequence>
<name>A0A0D0VL07_9ACTN</name>
<evidence type="ECO:0000313" key="3">
    <source>
        <dbReference type="Proteomes" id="UP000032254"/>
    </source>
</evidence>